<dbReference type="GO" id="GO:0043565">
    <property type="term" value="F:sequence-specific DNA binding"/>
    <property type="evidence" value="ECO:0007669"/>
    <property type="project" value="InterPro"/>
</dbReference>
<gene>
    <name evidence="5" type="ORF">B0I22_2501</name>
</gene>
<dbReference type="GO" id="GO:0003700">
    <property type="term" value="F:DNA-binding transcription factor activity"/>
    <property type="evidence" value="ECO:0007669"/>
    <property type="project" value="InterPro"/>
</dbReference>
<keyword evidence="1" id="KW-0805">Transcription regulation</keyword>
<evidence type="ECO:0000259" key="4">
    <source>
        <dbReference type="PROSITE" id="PS01124"/>
    </source>
</evidence>
<dbReference type="SMART" id="SM00342">
    <property type="entry name" value="HTH_ARAC"/>
    <property type="match status" value="1"/>
</dbReference>
<evidence type="ECO:0000256" key="3">
    <source>
        <dbReference type="ARBA" id="ARBA00023163"/>
    </source>
</evidence>
<organism evidence="5 6">
    <name type="scientific">Epilithonimonas xixisoli</name>
    <dbReference type="NCBI Taxonomy" id="1476462"/>
    <lineage>
        <taxon>Bacteria</taxon>
        <taxon>Pseudomonadati</taxon>
        <taxon>Bacteroidota</taxon>
        <taxon>Flavobacteriia</taxon>
        <taxon>Flavobacteriales</taxon>
        <taxon>Weeksellaceae</taxon>
        <taxon>Chryseobacterium group</taxon>
        <taxon>Epilithonimonas</taxon>
    </lineage>
</organism>
<name>A0A4R8I799_9FLAO</name>
<evidence type="ECO:0000313" key="5">
    <source>
        <dbReference type="EMBL" id="TDX84863.1"/>
    </source>
</evidence>
<evidence type="ECO:0000256" key="2">
    <source>
        <dbReference type="ARBA" id="ARBA00023125"/>
    </source>
</evidence>
<feature type="domain" description="HTH araC/xylS-type" evidence="4">
    <location>
        <begin position="202"/>
        <end position="304"/>
    </location>
</feature>
<dbReference type="RefSeq" id="WP_133945029.1">
    <property type="nucleotide sequence ID" value="NZ_SOEO01000002.1"/>
</dbReference>
<dbReference type="Proteomes" id="UP000295313">
    <property type="component" value="Unassembled WGS sequence"/>
</dbReference>
<dbReference type="PANTHER" id="PTHR43280:SF32">
    <property type="entry name" value="TRANSCRIPTIONAL REGULATORY PROTEIN"/>
    <property type="match status" value="1"/>
</dbReference>
<dbReference type="SUPFAM" id="SSF51215">
    <property type="entry name" value="Regulatory protein AraC"/>
    <property type="match status" value="1"/>
</dbReference>
<dbReference type="SUPFAM" id="SSF46689">
    <property type="entry name" value="Homeodomain-like"/>
    <property type="match status" value="1"/>
</dbReference>
<dbReference type="EMBL" id="SOEO01000002">
    <property type="protein sequence ID" value="TDX84863.1"/>
    <property type="molecule type" value="Genomic_DNA"/>
</dbReference>
<keyword evidence="2" id="KW-0238">DNA-binding</keyword>
<protein>
    <submittedName>
        <fullName evidence="5">AraC family transcriptional regulator</fullName>
    </submittedName>
</protein>
<dbReference type="InterPro" id="IPR018060">
    <property type="entry name" value="HTH_AraC"/>
</dbReference>
<evidence type="ECO:0000313" key="6">
    <source>
        <dbReference type="Proteomes" id="UP000295313"/>
    </source>
</evidence>
<keyword evidence="6" id="KW-1185">Reference proteome</keyword>
<dbReference type="Gene3D" id="1.10.10.60">
    <property type="entry name" value="Homeodomain-like"/>
    <property type="match status" value="1"/>
</dbReference>
<accession>A0A4R8I799</accession>
<dbReference type="InterPro" id="IPR009057">
    <property type="entry name" value="Homeodomain-like_sf"/>
</dbReference>
<dbReference type="AlphaFoldDB" id="A0A4R8I799"/>
<dbReference type="InterPro" id="IPR037923">
    <property type="entry name" value="HTH-like"/>
</dbReference>
<keyword evidence="3" id="KW-0804">Transcription</keyword>
<reference evidence="5 6" key="1">
    <citation type="submission" date="2019-03" db="EMBL/GenBank/DDBJ databases">
        <title>Genomic Encyclopedia of Type Strains, Phase III (KMG-III): the genomes of soil and plant-associated and newly described type strains.</title>
        <authorList>
            <person name="Whitman W."/>
        </authorList>
    </citation>
    <scope>NUCLEOTIDE SEQUENCE [LARGE SCALE GENOMIC DNA]</scope>
    <source>
        <strain evidence="5 6">CGMCC 1.12802</strain>
    </source>
</reference>
<dbReference type="OrthoDB" id="646090at2"/>
<dbReference type="Pfam" id="PF12833">
    <property type="entry name" value="HTH_18"/>
    <property type="match status" value="1"/>
</dbReference>
<sequence length="314" mass="36747">MENDIPYFKTFDEFYKAVDMQPSKYEGLYVDMMDKLWTHPSLVVPPFKHNAYAIKLLLKGEGIMRIGQWKENLKAPAIFISPPNQIASCEMLDDDILEYSVIINDQFIEKHLKVKHFISVFEYFQADKSTPIVITDDEMKDLVKVFDYIYDEFQMEEKKDSLEIMASAILIFFMKIKRLYDQYSVENQSVDVDAKKIDSLSNRFLTLLHEDSQNVENVDYNVSYFASKLAVHPNYLSTKLKSETGRTAKDHIDSKLIHNAKTLLQQTDFSIKEIAFKLNFKESAHFVNFFKKQTSITPVKYRNEIYSNTKNQIP</sequence>
<dbReference type="PROSITE" id="PS01124">
    <property type="entry name" value="HTH_ARAC_FAMILY_2"/>
    <property type="match status" value="1"/>
</dbReference>
<evidence type="ECO:0000256" key="1">
    <source>
        <dbReference type="ARBA" id="ARBA00023015"/>
    </source>
</evidence>
<proteinExistence type="predicted"/>
<comment type="caution">
    <text evidence="5">The sequence shown here is derived from an EMBL/GenBank/DDBJ whole genome shotgun (WGS) entry which is preliminary data.</text>
</comment>
<dbReference type="PANTHER" id="PTHR43280">
    <property type="entry name" value="ARAC-FAMILY TRANSCRIPTIONAL REGULATOR"/>
    <property type="match status" value="1"/>
</dbReference>